<reference evidence="2" key="1">
    <citation type="submission" date="2023-07" db="EMBL/GenBank/DDBJ databases">
        <authorList>
            <consortium name="AG Swart"/>
            <person name="Singh M."/>
            <person name="Singh A."/>
            <person name="Seah K."/>
            <person name="Emmerich C."/>
        </authorList>
    </citation>
    <scope>NUCLEOTIDE SEQUENCE</scope>
    <source>
        <strain evidence="2">DP1</strain>
    </source>
</reference>
<proteinExistence type="predicted"/>
<gene>
    <name evidence="2" type="ORF">ECRASSUSDP1_LOCUS9353</name>
</gene>
<dbReference type="EMBL" id="CAMPGE010009191">
    <property type="protein sequence ID" value="CAI2368064.1"/>
    <property type="molecule type" value="Genomic_DNA"/>
</dbReference>
<name>A0AAD1X9F4_EUPCR</name>
<feature type="domain" description="AB hydrolase-1" evidence="1">
    <location>
        <begin position="91"/>
        <end position="192"/>
    </location>
</feature>
<dbReference type="Pfam" id="PF00561">
    <property type="entry name" value="Abhydrolase_1"/>
    <property type="match status" value="1"/>
</dbReference>
<keyword evidence="3" id="KW-1185">Reference proteome</keyword>
<dbReference type="InterPro" id="IPR000073">
    <property type="entry name" value="AB_hydrolase_1"/>
</dbReference>
<protein>
    <recommendedName>
        <fullName evidence="1">AB hydrolase-1 domain-containing protein</fullName>
    </recommendedName>
</protein>
<dbReference type="InterPro" id="IPR050266">
    <property type="entry name" value="AB_hydrolase_sf"/>
</dbReference>
<dbReference type="PANTHER" id="PTHR43798">
    <property type="entry name" value="MONOACYLGLYCEROL LIPASE"/>
    <property type="match status" value="1"/>
</dbReference>
<dbReference type="Proteomes" id="UP001295684">
    <property type="component" value="Unassembled WGS sequence"/>
</dbReference>
<dbReference type="AlphaFoldDB" id="A0AAD1X9F4"/>
<comment type="caution">
    <text evidence="2">The sequence shown here is derived from an EMBL/GenBank/DDBJ whole genome shotgun (WGS) entry which is preliminary data.</text>
</comment>
<accession>A0AAD1X9F4</accession>
<dbReference type="Gene3D" id="3.40.50.1820">
    <property type="entry name" value="alpha/beta hydrolase"/>
    <property type="match status" value="1"/>
</dbReference>
<evidence type="ECO:0000313" key="2">
    <source>
        <dbReference type="EMBL" id="CAI2368064.1"/>
    </source>
</evidence>
<sequence>MQSSHQNQDFESGKLPSEHFELVESTDITSEMIEFAKSRIIRDDMANNQITREDSECFKVIPEEYLRVKLSKGYLEYIDNDPEGLLNDGIPMVFIHGYFGNAFEFKPYLDYFSGKIRCISLSIFGLEKHFPHPEDINEVTPKNFVEMIVEFTTEVLGFNRIILAGHSLGGGFSSIVSNLHPELVAGVCVLGTCKFSLSIGIMAFIRGGIGAMYQYCDEDWSNLPDINDPEVQKEFAKFAIEDSKDFHMSQATSKSGKEIKFSYTPLKNPYESMAGFCYGRDMIRTLFESEPSEVLTMFAWGEKDFITDPETMYRDMHNFCVGKRKLKSNSEFLQPLSNVDYFVATTAFKTRIFGSQVNYNSRLAQVLSDSEYLVSAQAHHCYGFSTERHNMHTKRWKYLTVALEEYYKDICMVEQLKGPYKAKL</sequence>
<organism evidence="2 3">
    <name type="scientific">Euplotes crassus</name>
    <dbReference type="NCBI Taxonomy" id="5936"/>
    <lineage>
        <taxon>Eukaryota</taxon>
        <taxon>Sar</taxon>
        <taxon>Alveolata</taxon>
        <taxon>Ciliophora</taxon>
        <taxon>Intramacronucleata</taxon>
        <taxon>Spirotrichea</taxon>
        <taxon>Hypotrichia</taxon>
        <taxon>Euplotida</taxon>
        <taxon>Euplotidae</taxon>
        <taxon>Moneuplotes</taxon>
    </lineage>
</organism>
<evidence type="ECO:0000313" key="3">
    <source>
        <dbReference type="Proteomes" id="UP001295684"/>
    </source>
</evidence>
<dbReference type="SUPFAM" id="SSF53474">
    <property type="entry name" value="alpha/beta-Hydrolases"/>
    <property type="match status" value="1"/>
</dbReference>
<evidence type="ECO:0000259" key="1">
    <source>
        <dbReference type="Pfam" id="PF00561"/>
    </source>
</evidence>
<dbReference type="InterPro" id="IPR029058">
    <property type="entry name" value="AB_hydrolase_fold"/>
</dbReference>